<dbReference type="EMBL" id="WTYF01000004">
    <property type="protein sequence ID" value="MXO50237.1"/>
    <property type="molecule type" value="Genomic_DNA"/>
</dbReference>
<proteinExistence type="predicted"/>
<accession>A0A844XYG7</accession>
<organism evidence="2 3">
    <name type="scientific">Qipengyuania gaetbuli</name>
    <dbReference type="NCBI Taxonomy" id="266952"/>
    <lineage>
        <taxon>Bacteria</taxon>
        <taxon>Pseudomonadati</taxon>
        <taxon>Pseudomonadota</taxon>
        <taxon>Alphaproteobacteria</taxon>
        <taxon>Sphingomonadales</taxon>
        <taxon>Erythrobacteraceae</taxon>
        <taxon>Qipengyuania</taxon>
    </lineage>
</organism>
<dbReference type="RefSeq" id="WP_160606736.1">
    <property type="nucleotide sequence ID" value="NZ_WTYF01000004.1"/>
</dbReference>
<dbReference type="PROSITE" id="PS51257">
    <property type="entry name" value="PROKAR_LIPOPROTEIN"/>
    <property type="match status" value="1"/>
</dbReference>
<keyword evidence="3" id="KW-1185">Reference proteome</keyword>
<evidence type="ECO:0000313" key="3">
    <source>
        <dbReference type="Proteomes" id="UP000444185"/>
    </source>
</evidence>
<dbReference type="OrthoDB" id="7173873at2"/>
<gene>
    <name evidence="2" type="ORF">GRI42_02845</name>
</gene>
<evidence type="ECO:0000313" key="2">
    <source>
        <dbReference type="EMBL" id="MXO50237.1"/>
    </source>
</evidence>
<protein>
    <submittedName>
        <fullName evidence="2">Uncharacterized protein</fullName>
    </submittedName>
</protein>
<name>A0A844XYG7_9SPHN</name>
<dbReference type="AlphaFoldDB" id="A0A844XYG7"/>
<keyword evidence="1" id="KW-0732">Signal</keyword>
<reference evidence="2 3" key="1">
    <citation type="submission" date="2019-12" db="EMBL/GenBank/DDBJ databases">
        <title>Genomic-based taxomic classification of the family Erythrobacteraceae.</title>
        <authorList>
            <person name="Xu L."/>
        </authorList>
    </citation>
    <scope>NUCLEOTIDE SEQUENCE [LARGE SCALE GENOMIC DNA]</scope>
    <source>
        <strain evidence="2 3">DSM 16225</strain>
    </source>
</reference>
<comment type="caution">
    <text evidence="2">The sequence shown here is derived from an EMBL/GenBank/DDBJ whole genome shotgun (WGS) entry which is preliminary data.</text>
</comment>
<feature type="signal peptide" evidence="1">
    <location>
        <begin position="1"/>
        <end position="26"/>
    </location>
</feature>
<evidence type="ECO:0000256" key="1">
    <source>
        <dbReference type="SAM" id="SignalP"/>
    </source>
</evidence>
<dbReference type="Proteomes" id="UP000444185">
    <property type="component" value="Unassembled WGS sequence"/>
</dbReference>
<sequence length="158" mass="16582">MKFTAYLAAAGSLACASLAVASPASAQTMVASPNPASARLGQCLVGNTTGNDRVLVARWMAASMASSPMMQGLVSVDQAEKERVDRFMADLFTRLMAKDCLAEAKVVMQARDQQGMQAAGGRLGEIAMQELMMDPAAMAALLAYVKHIDPADLAELGK</sequence>
<feature type="chain" id="PRO_5032886552" evidence="1">
    <location>
        <begin position="27"/>
        <end position="158"/>
    </location>
</feature>